<keyword evidence="3" id="KW-0645">Protease</keyword>
<dbReference type="AlphaFoldDB" id="A0AAF0UYB8"/>
<proteinExistence type="predicted"/>
<dbReference type="EC" id="3.4.19.12" evidence="3"/>
<dbReference type="PROSITE" id="PS50802">
    <property type="entry name" value="OTU"/>
    <property type="match status" value="1"/>
</dbReference>
<dbReference type="PANTHER" id="PTHR13312:SF6">
    <property type="entry name" value="UBIQUITIN THIOESTERASE OTU"/>
    <property type="match status" value="1"/>
</dbReference>
<dbReference type="GO" id="GO:0004843">
    <property type="term" value="F:cysteine-type deubiquitinase activity"/>
    <property type="evidence" value="ECO:0007669"/>
    <property type="project" value="UniProtKB-UniRule"/>
</dbReference>
<protein>
    <recommendedName>
        <fullName evidence="3">Ubiquitin thioesterase OTU</fullName>
        <ecNumber evidence="3">3.4.19.12</ecNumber>
    </recommendedName>
</protein>
<dbReference type="PANTHER" id="PTHR13312">
    <property type="entry name" value="HIV-INDUCED PROTEIN-7-LIKE PROTEASE"/>
    <property type="match status" value="1"/>
</dbReference>
<keyword evidence="3" id="KW-0833">Ubl conjugation pathway</keyword>
<comment type="subcellular location">
    <subcellularLocation>
        <location evidence="3">Cytoplasm</location>
    </subcellularLocation>
</comment>
<dbReference type="Pfam" id="PF02338">
    <property type="entry name" value="OTU"/>
    <property type="match status" value="1"/>
</dbReference>
<dbReference type="SUPFAM" id="SSF54001">
    <property type="entry name" value="Cysteine proteinases"/>
    <property type="match status" value="1"/>
</dbReference>
<dbReference type="GO" id="GO:0016579">
    <property type="term" value="P:protein deubiquitination"/>
    <property type="evidence" value="ECO:0007669"/>
    <property type="project" value="TreeGrafter"/>
</dbReference>
<keyword evidence="6" id="KW-1185">Reference proteome</keyword>
<dbReference type="InterPro" id="IPR047947">
    <property type="entry name" value="OTU4_OTU"/>
</dbReference>
<dbReference type="GO" id="GO:0005829">
    <property type="term" value="C:cytosol"/>
    <property type="evidence" value="ECO:0007669"/>
    <property type="project" value="TreeGrafter"/>
</dbReference>
<dbReference type="CDD" id="cd22760">
    <property type="entry name" value="OTU_plant_OTU4-like"/>
    <property type="match status" value="1"/>
</dbReference>
<dbReference type="FunFam" id="3.90.70.80:FF:000007">
    <property type="entry name" value="OTU domain-containing protein"/>
    <property type="match status" value="1"/>
</dbReference>
<dbReference type="InterPro" id="IPR003323">
    <property type="entry name" value="OTU_dom"/>
</dbReference>
<accession>A0AAF0UYB8</accession>
<sequence length="385" mass="42550">MLGVLCARPKPWLFASLCLSHAHGSTPSGYSRLIATNTANKSSLLLISGGGGGGGGGTGVDQRRNHSSHCRIASSVNRGGGAASIWHAILPAGRRNKKDINRRNNTVFKHHYELAKKGEGSWNVNWDSRPARWLHNPDSAWLLFGVCSCLAAPSLDLLPDANSDVAVPIDKQSVVNSSDEDDQNSANYRVTGVPADGRCLFRAIAHMACLRNGEEAPDENRQRELADELRAQVVDELLKRRKEAEWFIEGDFDAYVERIEKPYVWGGEPELLMASHVLKSSISVYMVDRSSGSLINISNYGEEYRKEGESPINVLFHGYGHYDILETIPEKIHQNNGNVTLNSLNVVTESVVVKLSLEWIMDMFVQSGSAYIRFGTLFRRELLSS</sequence>
<dbReference type="Gene3D" id="3.90.70.80">
    <property type="match status" value="1"/>
</dbReference>
<evidence type="ECO:0000259" key="4">
    <source>
        <dbReference type="PROSITE" id="PS50802"/>
    </source>
</evidence>
<dbReference type="GO" id="GO:0005634">
    <property type="term" value="C:nucleus"/>
    <property type="evidence" value="ECO:0007669"/>
    <property type="project" value="TreeGrafter"/>
</dbReference>
<comment type="function">
    <text evidence="3">Hydrolase that can remove conjugated ubiquitin from proteins and may therefore play an important regulatory role at the level of protein turnover by preventing degradation.</text>
</comment>
<keyword evidence="3" id="KW-0788">Thiol protease</keyword>
<keyword evidence="3" id="KW-0963">Cytoplasm</keyword>
<evidence type="ECO:0000313" key="6">
    <source>
        <dbReference type="Proteomes" id="UP001234989"/>
    </source>
</evidence>
<feature type="domain" description="OTU" evidence="4">
    <location>
        <begin position="188"/>
        <end position="328"/>
    </location>
</feature>
<organism evidence="5 6">
    <name type="scientific">Solanum verrucosum</name>
    <dbReference type="NCBI Taxonomy" id="315347"/>
    <lineage>
        <taxon>Eukaryota</taxon>
        <taxon>Viridiplantae</taxon>
        <taxon>Streptophyta</taxon>
        <taxon>Embryophyta</taxon>
        <taxon>Tracheophyta</taxon>
        <taxon>Spermatophyta</taxon>
        <taxon>Magnoliopsida</taxon>
        <taxon>eudicotyledons</taxon>
        <taxon>Gunneridae</taxon>
        <taxon>Pentapetalae</taxon>
        <taxon>asterids</taxon>
        <taxon>lamiids</taxon>
        <taxon>Solanales</taxon>
        <taxon>Solanaceae</taxon>
        <taxon>Solanoideae</taxon>
        <taxon>Solaneae</taxon>
        <taxon>Solanum</taxon>
    </lineage>
</organism>
<dbReference type="GO" id="GO:0030968">
    <property type="term" value="P:endoplasmic reticulum unfolded protein response"/>
    <property type="evidence" value="ECO:0007669"/>
    <property type="project" value="TreeGrafter"/>
</dbReference>
<gene>
    <name evidence="5" type="ORF">MTR67_046911</name>
</gene>
<evidence type="ECO:0000256" key="1">
    <source>
        <dbReference type="ARBA" id="ARBA00000707"/>
    </source>
</evidence>
<evidence type="ECO:0000313" key="5">
    <source>
        <dbReference type="EMBL" id="WMV53526.1"/>
    </source>
</evidence>
<evidence type="ECO:0000256" key="3">
    <source>
        <dbReference type="RuleBase" id="RU367104"/>
    </source>
</evidence>
<evidence type="ECO:0000256" key="2">
    <source>
        <dbReference type="ARBA" id="ARBA00022801"/>
    </source>
</evidence>
<dbReference type="InterPro" id="IPR038765">
    <property type="entry name" value="Papain-like_cys_pep_sf"/>
</dbReference>
<keyword evidence="2 3" id="KW-0378">Hydrolase</keyword>
<dbReference type="GO" id="GO:0036503">
    <property type="term" value="P:ERAD pathway"/>
    <property type="evidence" value="ECO:0007669"/>
    <property type="project" value="TreeGrafter"/>
</dbReference>
<reference evidence="5" key="1">
    <citation type="submission" date="2023-08" db="EMBL/GenBank/DDBJ databases">
        <title>A de novo genome assembly of Solanum verrucosum Schlechtendal, a Mexican diploid species geographically isolated from the other diploid A-genome species in potato relatives.</title>
        <authorList>
            <person name="Hosaka K."/>
        </authorList>
    </citation>
    <scope>NUCLEOTIDE SEQUENCE</scope>
    <source>
        <tissue evidence="5">Young leaves</tissue>
    </source>
</reference>
<dbReference type="Proteomes" id="UP001234989">
    <property type="component" value="Chromosome 11"/>
</dbReference>
<dbReference type="EMBL" id="CP133622">
    <property type="protein sequence ID" value="WMV53526.1"/>
    <property type="molecule type" value="Genomic_DNA"/>
</dbReference>
<comment type="catalytic activity">
    <reaction evidence="1 3">
        <text>Thiol-dependent hydrolysis of ester, thioester, amide, peptide and isopeptide bonds formed by the C-terminal Gly of ubiquitin (a 76-residue protein attached to proteins as an intracellular targeting signal).</text>
        <dbReference type="EC" id="3.4.19.12"/>
    </reaction>
</comment>
<name>A0AAF0UYB8_SOLVR</name>